<organism evidence="8 9">
    <name type="scientific">Chryseobacterium hagamense</name>
    <dbReference type="NCBI Taxonomy" id="395935"/>
    <lineage>
        <taxon>Bacteria</taxon>
        <taxon>Pseudomonadati</taxon>
        <taxon>Bacteroidota</taxon>
        <taxon>Flavobacteriia</taxon>
        <taxon>Flavobacteriales</taxon>
        <taxon>Weeksellaceae</taxon>
        <taxon>Chryseobacterium group</taxon>
        <taxon>Chryseobacterium</taxon>
    </lineage>
</organism>
<reference evidence="8 9" key="1">
    <citation type="submission" date="2019-07" db="EMBL/GenBank/DDBJ databases">
        <title>Whole genome shotgun sequence of Chryseobacterium hagamense NBRC 105253.</title>
        <authorList>
            <person name="Hosoyama A."/>
            <person name="Uohara A."/>
            <person name="Ohji S."/>
            <person name="Ichikawa N."/>
        </authorList>
    </citation>
    <scope>NUCLEOTIDE SEQUENCE [LARGE SCALE GENOMIC DNA]</scope>
    <source>
        <strain evidence="8 9">NBRC 105253</strain>
    </source>
</reference>
<evidence type="ECO:0000256" key="3">
    <source>
        <dbReference type="ARBA" id="ARBA00022729"/>
    </source>
</evidence>
<evidence type="ECO:0000256" key="5">
    <source>
        <dbReference type="ARBA" id="ARBA00023136"/>
    </source>
</evidence>
<dbReference type="PANTHER" id="PTHR24365:SF17">
    <property type="entry name" value="TOLL-LIKE RECEPTOR 2"/>
    <property type="match status" value="1"/>
</dbReference>
<evidence type="ECO:0000313" key="9">
    <source>
        <dbReference type="Proteomes" id="UP000321863"/>
    </source>
</evidence>
<dbReference type="GO" id="GO:0038023">
    <property type="term" value="F:signaling receptor activity"/>
    <property type="evidence" value="ECO:0007669"/>
    <property type="project" value="TreeGrafter"/>
</dbReference>
<accession>A0A511YJ61</accession>
<keyword evidence="2" id="KW-0812">Transmembrane</keyword>
<feature type="signal peptide" evidence="6">
    <location>
        <begin position="1"/>
        <end position="20"/>
    </location>
</feature>
<dbReference type="GO" id="GO:0007165">
    <property type="term" value="P:signal transduction"/>
    <property type="evidence" value="ECO:0007669"/>
    <property type="project" value="TreeGrafter"/>
</dbReference>
<dbReference type="Proteomes" id="UP000321863">
    <property type="component" value="Unassembled WGS sequence"/>
</dbReference>
<gene>
    <name evidence="8" type="ORF">CHA01nite_09430</name>
</gene>
<keyword evidence="3 6" id="KW-0732">Signal</keyword>
<dbReference type="InterPro" id="IPR032675">
    <property type="entry name" value="LRR_dom_sf"/>
</dbReference>
<name>A0A511YJ61_9FLAO</name>
<sequence length="552" mass="60205">MKKKFYLLTLFALCAQAAFAQNITIPDPNFKAKILSSGPANTIAKNLSGSYFAVDANGDGEIQQAEAAQVKSLDVNTSSISSLDGITDFTNLESFDCSHNSIDKLFMNMASIKWINASDNTLNNGGVGVGANIEYLDLHNVTFSQMPLNLSNKNMLSYLNLQNSNIYELDCSNSKLTTLLLNGCSNLHILDCSNNLLTSLDLSGLNITGEAYFLGSGPNTLTYHKGGVDCSHNNLTSLNIANLTTNFLNCSYNNLTSLNAGTLTLVKMPNVPVFAIPEPSLYFDCSHNQLTSLNINGSFVIQSFDCSYNNLNTLTIPNIVTQIFSCNNNNLTSLTISDSSEINILNASYNAMTSFISPALLQVSNPNAILNPFNTDHLLDCSHNQLTFLNLNNTQVPSVNASDNNIHTLFIKNGVYNDFIDLQNNSDIQYVCADNDPANPSDPNYTEVNYFQDMLPSAMVGSNCSSFLSVKEKAVAEKVTVYPNPAKDQVQIDADSAIISVVVYDMQGKLVKKYSGTGSASEKIMLDDVPAGNYVLMIITKKDRFTRKIIKR</sequence>
<protein>
    <recommendedName>
        <fullName evidence="7">Secretion system C-terminal sorting domain-containing protein</fullName>
    </recommendedName>
</protein>
<comment type="subcellular location">
    <subcellularLocation>
        <location evidence="1">Membrane</location>
        <topology evidence="1">Single-pass membrane protein</topology>
    </subcellularLocation>
</comment>
<keyword evidence="5" id="KW-0472">Membrane</keyword>
<evidence type="ECO:0000256" key="2">
    <source>
        <dbReference type="ARBA" id="ARBA00022692"/>
    </source>
</evidence>
<dbReference type="GO" id="GO:0043235">
    <property type="term" value="C:receptor complex"/>
    <property type="evidence" value="ECO:0007669"/>
    <property type="project" value="TreeGrafter"/>
</dbReference>
<keyword evidence="4" id="KW-1133">Transmembrane helix</keyword>
<evidence type="ECO:0000256" key="4">
    <source>
        <dbReference type="ARBA" id="ARBA00022989"/>
    </source>
</evidence>
<evidence type="ECO:0000256" key="6">
    <source>
        <dbReference type="SAM" id="SignalP"/>
    </source>
</evidence>
<dbReference type="Pfam" id="PF18962">
    <property type="entry name" value="Por_Secre_tail"/>
    <property type="match status" value="1"/>
</dbReference>
<evidence type="ECO:0000256" key="1">
    <source>
        <dbReference type="ARBA" id="ARBA00004167"/>
    </source>
</evidence>
<dbReference type="InterPro" id="IPR026444">
    <property type="entry name" value="Secre_tail"/>
</dbReference>
<feature type="domain" description="Secretion system C-terminal sorting" evidence="7">
    <location>
        <begin position="481"/>
        <end position="550"/>
    </location>
</feature>
<dbReference type="SUPFAM" id="SSF52058">
    <property type="entry name" value="L domain-like"/>
    <property type="match status" value="1"/>
</dbReference>
<dbReference type="AlphaFoldDB" id="A0A511YJ61"/>
<dbReference type="GO" id="GO:0042497">
    <property type="term" value="F:triacyl lipopeptide binding"/>
    <property type="evidence" value="ECO:0007669"/>
    <property type="project" value="TreeGrafter"/>
</dbReference>
<dbReference type="RefSeq" id="WP_146940066.1">
    <property type="nucleotide sequence ID" value="NZ_BJYJ01000002.1"/>
</dbReference>
<dbReference type="OrthoDB" id="1110367at2"/>
<dbReference type="GO" id="GO:0005886">
    <property type="term" value="C:plasma membrane"/>
    <property type="evidence" value="ECO:0007669"/>
    <property type="project" value="TreeGrafter"/>
</dbReference>
<evidence type="ECO:0000313" key="8">
    <source>
        <dbReference type="EMBL" id="GEN75203.1"/>
    </source>
</evidence>
<evidence type="ECO:0000259" key="7">
    <source>
        <dbReference type="Pfam" id="PF18962"/>
    </source>
</evidence>
<dbReference type="PANTHER" id="PTHR24365">
    <property type="entry name" value="TOLL-LIKE RECEPTOR"/>
    <property type="match status" value="1"/>
</dbReference>
<feature type="chain" id="PRO_5021849559" description="Secretion system C-terminal sorting domain-containing protein" evidence="6">
    <location>
        <begin position="21"/>
        <end position="552"/>
    </location>
</feature>
<comment type="caution">
    <text evidence="8">The sequence shown here is derived from an EMBL/GenBank/DDBJ whole genome shotgun (WGS) entry which is preliminary data.</text>
</comment>
<proteinExistence type="predicted"/>
<keyword evidence="9" id="KW-1185">Reference proteome</keyword>
<dbReference type="Gene3D" id="3.80.10.10">
    <property type="entry name" value="Ribonuclease Inhibitor"/>
    <property type="match status" value="2"/>
</dbReference>
<dbReference type="NCBIfam" id="TIGR04183">
    <property type="entry name" value="Por_Secre_tail"/>
    <property type="match status" value="1"/>
</dbReference>
<dbReference type="EMBL" id="BJYJ01000002">
    <property type="protein sequence ID" value="GEN75203.1"/>
    <property type="molecule type" value="Genomic_DNA"/>
</dbReference>